<gene>
    <name evidence="2" type="ORF">C427_3891</name>
</gene>
<sequence length="839" mass="98323">MSQDLEEYHDIIEELKPMINEPEFNQVLNQVASEISKQKRFLLKMELMRLARPCIRLIDLRGLVDGKCRLYEHQGKQHTLDELAIETFERQVRIFGEYTIGVYEAVTNTENNFRVMYKKEQNESKTRQNEPVVDKPKAENFQAPIIKFGTFAQRGEERMNFSVNIEMFSDVNKSIQATTIDVSVKGLKVKASKEHLFKPDERLTVQFRGLEKEYLLDKRQGVAYIISSIERTKDDQRLNLKRQFDIPFPSFDKFFERFIHGNKRRYKVNLDNTITAIQNKTYEQYYIPNFVSIPVFIEQIENRFIPKYALANDCNREEIQYWANELQDLKIGYLLTEKRIQYGLSLVKGQQEMYIFVFNHIKNEKVYFYSATHAELDAQPDLKSLFLAYGSRKASWRVYKLQFIHVDPKQSYRPLSIANSINDKVKRQNQKPSPRLMSRLKNINHVALLTNITDDISTEHYQKFKIKREQLINLKVFGHPRNKPPALVNVYRFKYFNQRRESRFLLRTAVQVSIDNVVIEGHTEDISTQGLRIELDKFFHQTDKAKITLRFPQLQTVTSKFELSNLPYIVRHVSKDQHVVHLQNFVTEESNTARRFFEALIKSNRSKLKAYRDEEEVPGIGEALRNIYAQNVINVAYFLRKDSVDFVPDAVATSSGTNRLTQLLHFQAKPGHFNLYPLYRNAKIRHDFINHTLANMKPNERPEMHELLIAFDPSKDVIGAAINSHFTEQLSKPEQRKEFITEALQNGQFIAVKVFLARTGRPDFETMQSELNYVSVYAVHKAKLLEEQLWNVSAMGDIIDVTDEVLRRFEFTESAILLNHKSPPTHKIKQVGIEQLLRS</sequence>
<feature type="domain" description="PilZ" evidence="1">
    <location>
        <begin position="153"/>
        <end position="215"/>
    </location>
</feature>
<name>K6YY63_9ALTE</name>
<dbReference type="SUPFAM" id="SSF141371">
    <property type="entry name" value="PilZ domain-like"/>
    <property type="match status" value="1"/>
</dbReference>
<protein>
    <submittedName>
        <fullName evidence="2">Type IV pilus assembly PilZ</fullName>
    </submittedName>
</protein>
<dbReference type="STRING" id="1129794.C427_3891"/>
<dbReference type="PATRIC" id="fig|1129794.4.peg.3876"/>
<evidence type="ECO:0000313" key="2">
    <source>
        <dbReference type="EMBL" id="AGH45996.1"/>
    </source>
</evidence>
<feature type="domain" description="PilZ" evidence="1">
    <location>
        <begin position="497"/>
        <end position="589"/>
    </location>
</feature>
<dbReference type="Gene3D" id="2.40.10.220">
    <property type="entry name" value="predicted glycosyltransferase like domains"/>
    <property type="match status" value="1"/>
</dbReference>
<dbReference type="HOGENOM" id="CLU_017305_0_0_6"/>
<organism evidence="2 3">
    <name type="scientific">Paraglaciecola psychrophila 170</name>
    <dbReference type="NCBI Taxonomy" id="1129794"/>
    <lineage>
        <taxon>Bacteria</taxon>
        <taxon>Pseudomonadati</taxon>
        <taxon>Pseudomonadota</taxon>
        <taxon>Gammaproteobacteria</taxon>
        <taxon>Alteromonadales</taxon>
        <taxon>Alteromonadaceae</taxon>
        <taxon>Paraglaciecola</taxon>
    </lineage>
</organism>
<dbReference type="Pfam" id="PF07238">
    <property type="entry name" value="PilZ"/>
    <property type="match status" value="2"/>
</dbReference>
<dbReference type="RefSeq" id="WP_007637963.1">
    <property type="nucleotide sequence ID" value="NC_020514.1"/>
</dbReference>
<accession>K6YY63</accession>
<evidence type="ECO:0000259" key="1">
    <source>
        <dbReference type="Pfam" id="PF07238"/>
    </source>
</evidence>
<evidence type="ECO:0000313" key="3">
    <source>
        <dbReference type="Proteomes" id="UP000011864"/>
    </source>
</evidence>
<reference evidence="2 3" key="1">
    <citation type="journal article" date="2013" name="Genome Announc.">
        <title>Complete Genome Sequence of Glaciecola psychrophila Strain 170T.</title>
        <authorList>
            <person name="Yin J."/>
            <person name="Chen J."/>
            <person name="Liu G."/>
            <person name="Yu Y."/>
            <person name="Song L."/>
            <person name="Wang X."/>
            <person name="Qu X."/>
        </authorList>
    </citation>
    <scope>NUCLEOTIDE SEQUENCE [LARGE SCALE GENOMIC DNA]</scope>
    <source>
        <strain evidence="2 3">170</strain>
    </source>
</reference>
<dbReference type="Proteomes" id="UP000011864">
    <property type="component" value="Chromosome"/>
</dbReference>
<dbReference type="OrthoDB" id="6208912at2"/>
<keyword evidence="3" id="KW-1185">Reference proteome</keyword>
<dbReference type="KEGG" id="gps:C427_3891"/>
<dbReference type="InterPro" id="IPR009875">
    <property type="entry name" value="PilZ_domain"/>
</dbReference>
<dbReference type="EMBL" id="CP003837">
    <property type="protein sequence ID" value="AGH45996.1"/>
    <property type="molecule type" value="Genomic_DNA"/>
</dbReference>
<dbReference type="eggNOG" id="ENOG502Z80T">
    <property type="taxonomic scope" value="Bacteria"/>
</dbReference>
<dbReference type="AlphaFoldDB" id="K6YY63"/>
<dbReference type="GO" id="GO:0035438">
    <property type="term" value="F:cyclic-di-GMP binding"/>
    <property type="evidence" value="ECO:0007669"/>
    <property type="project" value="InterPro"/>
</dbReference>
<proteinExistence type="predicted"/>